<dbReference type="PANTHER" id="PTHR30026">
    <property type="entry name" value="OUTER MEMBRANE PROTEIN TOLC"/>
    <property type="match status" value="1"/>
</dbReference>
<dbReference type="AlphaFoldDB" id="A0A9D9NRW8"/>
<keyword evidence="7" id="KW-0998">Cell outer membrane</keyword>
<evidence type="ECO:0000256" key="7">
    <source>
        <dbReference type="ARBA" id="ARBA00023237"/>
    </source>
</evidence>
<sequence>MAAIICAAILQETAADAQQMLTLEQCREMAVSTSKTLQAAEKKKEMASYDKKAAMAAWFPEISIVGTYQYNSRNLSLLSEDASDALKNTGNTVQGDIRDKISSLLSDPVTGAIIQSSPELLAFVNSLGTMDIAGPLNALGAEIDNAFTLGINNVFAGAVTLTQPIFMGGKIISYNKIAALASDLAGAEYDAEYQAVLWNVEQAWWQTISLQAKVDLAQSYADLLHMMEHDVQALEAEGMATGTDVLSVKVKVNEADMLLTKAGNGLILSKMLLCKLCGLPPESDIMLAYDTSDPDFSPQEVPVKSDEEIFAARPEIRSLGIATEIYSRKVTVARSDMMPKIALTGNYIVTSPNLFHGFSNRPGGFFNVGVTMQIPIIHGCEAMQKTRKAKAEAEMTRLRLEEAKEMISLQAASLRKQDEEAIRKMGMALEHMDSAEENLRTATVGFNEGVIPAQTLFAAQTAWLQAHSEYIDAGISMQLSRTGLLKAYGDLTERHGNNACPAE</sequence>
<dbReference type="SUPFAM" id="SSF56954">
    <property type="entry name" value="Outer membrane efflux proteins (OEP)"/>
    <property type="match status" value="1"/>
</dbReference>
<gene>
    <name evidence="8" type="ORF">IAB78_05245</name>
</gene>
<keyword evidence="3" id="KW-0813">Transport</keyword>
<keyword evidence="6" id="KW-0472">Membrane</keyword>
<dbReference type="Proteomes" id="UP000823750">
    <property type="component" value="Unassembled WGS sequence"/>
</dbReference>
<name>A0A9D9NRW8_9BACT</name>
<dbReference type="InterPro" id="IPR051906">
    <property type="entry name" value="TolC-like"/>
</dbReference>
<dbReference type="EMBL" id="JADILX010000082">
    <property type="protein sequence ID" value="MBO8485811.1"/>
    <property type="molecule type" value="Genomic_DNA"/>
</dbReference>
<comment type="similarity">
    <text evidence="2">Belongs to the outer membrane factor (OMF) (TC 1.B.17) family.</text>
</comment>
<dbReference type="Gene3D" id="1.20.1600.10">
    <property type="entry name" value="Outer membrane efflux proteins (OEP)"/>
    <property type="match status" value="1"/>
</dbReference>
<evidence type="ECO:0000256" key="4">
    <source>
        <dbReference type="ARBA" id="ARBA00022452"/>
    </source>
</evidence>
<evidence type="ECO:0000313" key="8">
    <source>
        <dbReference type="EMBL" id="MBO8485811.1"/>
    </source>
</evidence>
<evidence type="ECO:0000256" key="6">
    <source>
        <dbReference type="ARBA" id="ARBA00023136"/>
    </source>
</evidence>
<keyword evidence="4" id="KW-1134">Transmembrane beta strand</keyword>
<reference evidence="8" key="1">
    <citation type="submission" date="2020-10" db="EMBL/GenBank/DDBJ databases">
        <authorList>
            <person name="Gilroy R."/>
        </authorList>
    </citation>
    <scope>NUCLEOTIDE SEQUENCE</scope>
    <source>
        <strain evidence="8">B2-16538</strain>
    </source>
</reference>
<dbReference type="GO" id="GO:0015288">
    <property type="term" value="F:porin activity"/>
    <property type="evidence" value="ECO:0007669"/>
    <property type="project" value="TreeGrafter"/>
</dbReference>
<evidence type="ECO:0000256" key="2">
    <source>
        <dbReference type="ARBA" id="ARBA00007613"/>
    </source>
</evidence>
<comment type="caution">
    <text evidence="8">The sequence shown here is derived from an EMBL/GenBank/DDBJ whole genome shotgun (WGS) entry which is preliminary data.</text>
</comment>
<accession>A0A9D9NRW8</accession>
<dbReference type="GO" id="GO:0009279">
    <property type="term" value="C:cell outer membrane"/>
    <property type="evidence" value="ECO:0007669"/>
    <property type="project" value="UniProtKB-SubCell"/>
</dbReference>
<dbReference type="PANTHER" id="PTHR30026:SF20">
    <property type="entry name" value="OUTER MEMBRANE PROTEIN TOLC"/>
    <property type="match status" value="1"/>
</dbReference>
<evidence type="ECO:0000313" key="9">
    <source>
        <dbReference type="Proteomes" id="UP000823750"/>
    </source>
</evidence>
<evidence type="ECO:0000256" key="3">
    <source>
        <dbReference type="ARBA" id="ARBA00022448"/>
    </source>
</evidence>
<dbReference type="GO" id="GO:0015562">
    <property type="term" value="F:efflux transmembrane transporter activity"/>
    <property type="evidence" value="ECO:0007669"/>
    <property type="project" value="InterPro"/>
</dbReference>
<protein>
    <submittedName>
        <fullName evidence="8">TolC family protein</fullName>
    </submittedName>
</protein>
<evidence type="ECO:0000256" key="5">
    <source>
        <dbReference type="ARBA" id="ARBA00022692"/>
    </source>
</evidence>
<comment type="subcellular location">
    <subcellularLocation>
        <location evidence="1">Cell outer membrane</location>
    </subcellularLocation>
</comment>
<dbReference type="GO" id="GO:1990281">
    <property type="term" value="C:efflux pump complex"/>
    <property type="evidence" value="ECO:0007669"/>
    <property type="project" value="TreeGrafter"/>
</dbReference>
<organism evidence="8 9">
    <name type="scientific">Candidatus Cryptobacteroides excrementavium</name>
    <dbReference type="NCBI Taxonomy" id="2840759"/>
    <lineage>
        <taxon>Bacteria</taxon>
        <taxon>Pseudomonadati</taxon>
        <taxon>Bacteroidota</taxon>
        <taxon>Bacteroidia</taxon>
        <taxon>Bacteroidales</taxon>
        <taxon>Candidatus Cryptobacteroides</taxon>
    </lineage>
</organism>
<evidence type="ECO:0000256" key="1">
    <source>
        <dbReference type="ARBA" id="ARBA00004442"/>
    </source>
</evidence>
<dbReference type="Pfam" id="PF02321">
    <property type="entry name" value="OEP"/>
    <property type="match status" value="1"/>
</dbReference>
<keyword evidence="5" id="KW-0812">Transmembrane</keyword>
<reference evidence="8" key="2">
    <citation type="journal article" date="2021" name="PeerJ">
        <title>Extensive microbial diversity within the chicken gut microbiome revealed by metagenomics and culture.</title>
        <authorList>
            <person name="Gilroy R."/>
            <person name="Ravi A."/>
            <person name="Getino M."/>
            <person name="Pursley I."/>
            <person name="Horton D.L."/>
            <person name="Alikhan N.F."/>
            <person name="Baker D."/>
            <person name="Gharbi K."/>
            <person name="Hall N."/>
            <person name="Watson M."/>
            <person name="Adriaenssens E.M."/>
            <person name="Foster-Nyarko E."/>
            <person name="Jarju S."/>
            <person name="Secka A."/>
            <person name="Antonio M."/>
            <person name="Oren A."/>
            <person name="Chaudhuri R.R."/>
            <person name="La Ragione R."/>
            <person name="Hildebrand F."/>
            <person name="Pallen M.J."/>
        </authorList>
    </citation>
    <scope>NUCLEOTIDE SEQUENCE</scope>
    <source>
        <strain evidence="8">B2-16538</strain>
    </source>
</reference>
<dbReference type="InterPro" id="IPR003423">
    <property type="entry name" value="OMP_efflux"/>
</dbReference>
<proteinExistence type="inferred from homology"/>